<evidence type="ECO:0000313" key="2">
    <source>
        <dbReference type="Proteomes" id="UP000623467"/>
    </source>
</evidence>
<evidence type="ECO:0000313" key="1">
    <source>
        <dbReference type="EMBL" id="KAF7373681.1"/>
    </source>
</evidence>
<dbReference type="EMBL" id="JACAZH010000003">
    <property type="protein sequence ID" value="KAF7373681.1"/>
    <property type="molecule type" value="Genomic_DNA"/>
</dbReference>
<dbReference type="Proteomes" id="UP000623467">
    <property type="component" value="Unassembled WGS sequence"/>
</dbReference>
<protein>
    <submittedName>
        <fullName evidence="1">Uncharacterized protein</fullName>
    </submittedName>
</protein>
<proteinExistence type="predicted"/>
<organism evidence="1 2">
    <name type="scientific">Mycena sanguinolenta</name>
    <dbReference type="NCBI Taxonomy" id="230812"/>
    <lineage>
        <taxon>Eukaryota</taxon>
        <taxon>Fungi</taxon>
        <taxon>Dikarya</taxon>
        <taxon>Basidiomycota</taxon>
        <taxon>Agaricomycotina</taxon>
        <taxon>Agaricomycetes</taxon>
        <taxon>Agaricomycetidae</taxon>
        <taxon>Agaricales</taxon>
        <taxon>Marasmiineae</taxon>
        <taxon>Mycenaceae</taxon>
        <taxon>Mycena</taxon>
    </lineage>
</organism>
<gene>
    <name evidence="1" type="ORF">MSAN_00579100</name>
</gene>
<name>A0A8H6ZB67_9AGAR</name>
<dbReference type="OrthoDB" id="3003619at2759"/>
<reference evidence="1" key="1">
    <citation type="submission" date="2020-05" db="EMBL/GenBank/DDBJ databases">
        <title>Mycena genomes resolve the evolution of fungal bioluminescence.</title>
        <authorList>
            <person name="Tsai I.J."/>
        </authorList>
    </citation>
    <scope>NUCLEOTIDE SEQUENCE</scope>
    <source>
        <strain evidence="1">160909Yilan</strain>
    </source>
</reference>
<sequence length="127" mass="14115">MSGTVTVTFDAKTPPAAFTVDYYPEAYNCAGRPEAFKTVFLCPPGTEYSFQPSWCAGKLRLSELGFSDTVASDANSETAGDVHLSRYNNEQDVRVRRCADGDAWWMNQIGGWKDWEKIRQTGVIAFA</sequence>
<comment type="caution">
    <text evidence="1">The sequence shown here is derived from an EMBL/GenBank/DDBJ whole genome shotgun (WGS) entry which is preliminary data.</text>
</comment>
<keyword evidence="2" id="KW-1185">Reference proteome</keyword>
<dbReference type="AlphaFoldDB" id="A0A8H6ZB67"/>
<accession>A0A8H6ZB67</accession>